<evidence type="ECO:0000256" key="2">
    <source>
        <dbReference type="ARBA" id="ARBA00023277"/>
    </source>
</evidence>
<dbReference type="GO" id="GO:0031176">
    <property type="term" value="F:endo-1,4-beta-xylanase activity"/>
    <property type="evidence" value="ECO:0007669"/>
    <property type="project" value="UniProtKB-EC"/>
</dbReference>
<evidence type="ECO:0000259" key="8">
    <source>
        <dbReference type="PROSITE" id="PS51760"/>
    </source>
</evidence>
<name>W7YFG0_9BACT</name>
<evidence type="ECO:0000313" key="9">
    <source>
        <dbReference type="EMBL" id="GAF03176.1"/>
    </source>
</evidence>
<feature type="domain" description="GH10" evidence="8">
    <location>
        <begin position="27"/>
        <end position="374"/>
    </location>
</feature>
<dbReference type="InterPro" id="IPR044846">
    <property type="entry name" value="GH10"/>
</dbReference>
<keyword evidence="3 6" id="KW-0326">Glycosidase</keyword>
<dbReference type="STRING" id="869213.GCA_000517085_01440"/>
<keyword evidence="1 6" id="KW-0378">Hydrolase</keyword>
<dbReference type="Pfam" id="PF00331">
    <property type="entry name" value="Glyco_hydro_10"/>
    <property type="match status" value="1"/>
</dbReference>
<evidence type="ECO:0000256" key="3">
    <source>
        <dbReference type="ARBA" id="ARBA00023295"/>
    </source>
</evidence>
<keyword evidence="2 6" id="KW-0119">Carbohydrate metabolism</keyword>
<reference evidence="9 10" key="1">
    <citation type="journal article" date="2014" name="Genome Announc.">
        <title>Draft Genome Sequence of Cytophaga fermentans JCM 21142T, a Facultative Anaerobe Isolated from Marine Mud.</title>
        <authorList>
            <person name="Starns D."/>
            <person name="Oshima K."/>
            <person name="Suda W."/>
            <person name="Iino T."/>
            <person name="Yuki M."/>
            <person name="Inoue J."/>
            <person name="Kitamura K."/>
            <person name="Iida T."/>
            <person name="Darby A."/>
            <person name="Hattori M."/>
            <person name="Ohkuma M."/>
        </authorList>
    </citation>
    <scope>NUCLEOTIDE SEQUENCE [LARGE SCALE GENOMIC DNA]</scope>
    <source>
        <strain evidence="9 10">JCM 21142</strain>
    </source>
</reference>
<dbReference type="PANTHER" id="PTHR31490">
    <property type="entry name" value="GLYCOSYL HYDROLASE"/>
    <property type="match status" value="1"/>
</dbReference>
<dbReference type="SMART" id="SM00633">
    <property type="entry name" value="Glyco_10"/>
    <property type="match status" value="1"/>
</dbReference>
<feature type="active site" description="Nucleophile" evidence="5">
    <location>
        <position position="268"/>
    </location>
</feature>
<protein>
    <recommendedName>
        <fullName evidence="6">Beta-xylanase</fullName>
        <ecNumber evidence="6">3.2.1.8</ecNumber>
    </recommendedName>
</protein>
<dbReference type="PROSITE" id="PS00591">
    <property type="entry name" value="GH10_1"/>
    <property type="match status" value="1"/>
</dbReference>
<dbReference type="OrthoDB" id="9809277at2"/>
<dbReference type="InterPro" id="IPR031158">
    <property type="entry name" value="GH10_AS"/>
</dbReference>
<keyword evidence="7" id="KW-0732">Signal</keyword>
<dbReference type="eggNOG" id="COG3693">
    <property type="taxonomic scope" value="Bacteria"/>
</dbReference>
<dbReference type="EC" id="3.2.1.8" evidence="6"/>
<comment type="catalytic activity">
    <reaction evidence="6">
        <text>Endohydrolysis of (1-&gt;4)-beta-D-xylosidic linkages in xylans.</text>
        <dbReference type="EC" id="3.2.1.8"/>
    </reaction>
</comment>
<dbReference type="InterPro" id="IPR001000">
    <property type="entry name" value="GH10_dom"/>
</dbReference>
<dbReference type="GO" id="GO:0045493">
    <property type="term" value="P:xylan catabolic process"/>
    <property type="evidence" value="ECO:0007669"/>
    <property type="project" value="UniProtKB-KW"/>
</dbReference>
<keyword evidence="4 6" id="KW-0624">Polysaccharide degradation</keyword>
<dbReference type="PROSITE" id="PS51257">
    <property type="entry name" value="PROKAR_LIPOPROTEIN"/>
    <property type="match status" value="1"/>
</dbReference>
<keyword evidence="10" id="KW-1185">Reference proteome</keyword>
<comment type="similarity">
    <text evidence="6">Belongs to the glycosyl hydrolase 10 (cellulase F) family.</text>
</comment>
<gene>
    <name evidence="9" type="ORF">JCM21142_41841</name>
</gene>
<organism evidence="9 10">
    <name type="scientific">Saccharicrinis fermentans DSM 9555 = JCM 21142</name>
    <dbReference type="NCBI Taxonomy" id="869213"/>
    <lineage>
        <taxon>Bacteria</taxon>
        <taxon>Pseudomonadati</taxon>
        <taxon>Bacteroidota</taxon>
        <taxon>Bacteroidia</taxon>
        <taxon>Marinilabiliales</taxon>
        <taxon>Marinilabiliaceae</taxon>
        <taxon>Saccharicrinis</taxon>
    </lineage>
</organism>
<dbReference type="InterPro" id="IPR017853">
    <property type="entry name" value="GH"/>
</dbReference>
<dbReference type="AlphaFoldDB" id="W7YFG0"/>
<accession>W7YFG0</accession>
<keyword evidence="9" id="KW-0858">Xylan degradation</keyword>
<dbReference type="RefSeq" id="WP_027471266.1">
    <property type="nucleotide sequence ID" value="NZ_BAMD01000019.1"/>
</dbReference>
<feature type="signal peptide" evidence="7">
    <location>
        <begin position="1"/>
        <end position="19"/>
    </location>
</feature>
<proteinExistence type="inferred from homology"/>
<evidence type="ECO:0000256" key="4">
    <source>
        <dbReference type="ARBA" id="ARBA00023326"/>
    </source>
</evidence>
<dbReference type="Gene3D" id="3.20.20.80">
    <property type="entry name" value="Glycosidases"/>
    <property type="match status" value="1"/>
</dbReference>
<dbReference type="PROSITE" id="PS51760">
    <property type="entry name" value="GH10_2"/>
    <property type="match status" value="1"/>
</dbReference>
<evidence type="ECO:0000256" key="7">
    <source>
        <dbReference type="SAM" id="SignalP"/>
    </source>
</evidence>
<evidence type="ECO:0000313" key="10">
    <source>
        <dbReference type="Proteomes" id="UP000019402"/>
    </source>
</evidence>
<dbReference type="EMBL" id="BAMD01000019">
    <property type="protein sequence ID" value="GAF03176.1"/>
    <property type="molecule type" value="Genomic_DNA"/>
</dbReference>
<sequence length="377" mass="42804">MKKIKITLGIGILSLGFLACNNVSHHKQEVTSLAKAFEGKFLIGAALNSAQILGEDTAALKLVASQFNSIVAENSMKSEVLQPQAGVFDFTESDKLVELGQKNKAFVVGHNLVWHSQAPAWFFVDKEGNDVSRDTLIERMKNHIHEVVGRYRGKIKGWDVVNEALNEDGSLRKSKFYHIIGPEYIELAFQFAHEADQDAELYYNDYNMYKPEKRKGAVHLIENLKAKGLRVDAIGMQAHYGLNKDLTKEIEESIMAFANTGVKVMITELDVSVLPFPAEEITAEVSQSYQNKPEYNPYVEAVPDSIQKALADYYANLFKVYLKHNDKISRITFWGVNDSQTWRNYWPIEGRTDYPLLFDRNNQPKPVYNTLIYLAKN</sequence>
<comment type="caution">
    <text evidence="9">The sequence shown here is derived from an EMBL/GenBank/DDBJ whole genome shotgun (WGS) entry which is preliminary data.</text>
</comment>
<dbReference type="Proteomes" id="UP000019402">
    <property type="component" value="Unassembled WGS sequence"/>
</dbReference>
<dbReference type="PRINTS" id="PR00134">
    <property type="entry name" value="GLHYDRLASE10"/>
</dbReference>
<evidence type="ECO:0000256" key="5">
    <source>
        <dbReference type="PROSITE-ProRule" id="PRU10061"/>
    </source>
</evidence>
<dbReference type="SUPFAM" id="SSF51445">
    <property type="entry name" value="(Trans)glycosidases"/>
    <property type="match status" value="1"/>
</dbReference>
<feature type="chain" id="PRO_5004906618" description="Beta-xylanase" evidence="7">
    <location>
        <begin position="20"/>
        <end position="377"/>
    </location>
</feature>
<evidence type="ECO:0000256" key="1">
    <source>
        <dbReference type="ARBA" id="ARBA00022801"/>
    </source>
</evidence>
<evidence type="ECO:0000256" key="6">
    <source>
        <dbReference type="RuleBase" id="RU361174"/>
    </source>
</evidence>
<dbReference type="PANTHER" id="PTHR31490:SF90">
    <property type="entry name" value="ENDO-1,4-BETA-XYLANASE A"/>
    <property type="match status" value="1"/>
</dbReference>